<dbReference type="InterPro" id="IPR010497">
    <property type="entry name" value="Epoxide_hydro_N"/>
</dbReference>
<dbReference type="InterPro" id="IPR029058">
    <property type="entry name" value="AB_hydrolase_fold"/>
</dbReference>
<dbReference type="Pfam" id="PF06441">
    <property type="entry name" value="EHN"/>
    <property type="match status" value="1"/>
</dbReference>
<feature type="region of interest" description="Disordered" evidence="3">
    <location>
        <begin position="303"/>
        <end position="345"/>
    </location>
</feature>
<evidence type="ECO:0000313" key="6">
    <source>
        <dbReference type="Proteomes" id="UP001274830"/>
    </source>
</evidence>
<evidence type="ECO:0000313" key="5">
    <source>
        <dbReference type="EMBL" id="KAK3679873.1"/>
    </source>
</evidence>
<dbReference type="PANTHER" id="PTHR21661">
    <property type="entry name" value="EPOXIDE HYDROLASE 1-RELATED"/>
    <property type="match status" value="1"/>
</dbReference>
<evidence type="ECO:0000256" key="1">
    <source>
        <dbReference type="ARBA" id="ARBA00010088"/>
    </source>
</evidence>
<accession>A0AAE0WXM8</accession>
<evidence type="ECO:0000259" key="4">
    <source>
        <dbReference type="Pfam" id="PF06441"/>
    </source>
</evidence>
<name>A0AAE0WXM8_9PEZI</name>
<dbReference type="GO" id="GO:0004301">
    <property type="term" value="F:epoxide hydrolase activity"/>
    <property type="evidence" value="ECO:0007669"/>
    <property type="project" value="TreeGrafter"/>
</dbReference>
<dbReference type="Gene3D" id="3.40.50.1820">
    <property type="entry name" value="alpha/beta hydrolase"/>
    <property type="match status" value="1"/>
</dbReference>
<dbReference type="Proteomes" id="UP001274830">
    <property type="component" value="Unassembled WGS sequence"/>
</dbReference>
<dbReference type="InterPro" id="IPR016292">
    <property type="entry name" value="Epoxide_hydrolase"/>
</dbReference>
<keyword evidence="2" id="KW-0378">Hydrolase</keyword>
<feature type="compositionally biased region" description="Low complexity" evidence="3">
    <location>
        <begin position="245"/>
        <end position="259"/>
    </location>
</feature>
<organism evidence="5 6">
    <name type="scientific">Recurvomyces mirabilis</name>
    <dbReference type="NCBI Taxonomy" id="574656"/>
    <lineage>
        <taxon>Eukaryota</taxon>
        <taxon>Fungi</taxon>
        <taxon>Dikarya</taxon>
        <taxon>Ascomycota</taxon>
        <taxon>Pezizomycotina</taxon>
        <taxon>Dothideomycetes</taxon>
        <taxon>Dothideomycetidae</taxon>
        <taxon>Mycosphaerellales</taxon>
        <taxon>Teratosphaeriaceae</taxon>
        <taxon>Recurvomyces</taxon>
    </lineage>
</organism>
<evidence type="ECO:0000256" key="3">
    <source>
        <dbReference type="SAM" id="MobiDB-lite"/>
    </source>
</evidence>
<reference evidence="5" key="1">
    <citation type="submission" date="2023-07" db="EMBL/GenBank/DDBJ databases">
        <title>Black Yeasts Isolated from many extreme environments.</title>
        <authorList>
            <person name="Coleine C."/>
            <person name="Stajich J.E."/>
            <person name="Selbmann L."/>
        </authorList>
    </citation>
    <scope>NUCLEOTIDE SEQUENCE</scope>
    <source>
        <strain evidence="5">CCFEE 5485</strain>
    </source>
</reference>
<dbReference type="GO" id="GO:0097176">
    <property type="term" value="P:epoxide metabolic process"/>
    <property type="evidence" value="ECO:0007669"/>
    <property type="project" value="TreeGrafter"/>
</dbReference>
<evidence type="ECO:0000256" key="2">
    <source>
        <dbReference type="ARBA" id="ARBA00022801"/>
    </source>
</evidence>
<dbReference type="SUPFAM" id="SSF53474">
    <property type="entry name" value="alpha/beta-Hydrolases"/>
    <property type="match status" value="1"/>
</dbReference>
<sequence length="470" mass="50996">MGPSSRGSPSRSPIANHTIQPYRMHVSQRYIELTKKKLELCRLPRDAQASTQQYMDFGVTKADLEPLIDHWTDEYNWRTQETLFNDNLPQFRTNINGARMHFVHRKSKSPNAIPLLFVHGFPESFITVSSLIDALCDPVASSQHGMDQMQAFHVVAPSIPGFGFSDAVHEEGNAMPTTAAIFDGLMKMLGYQQYIAHGSGWGFRICRMLALGCADSCVAIHTVNPDVPAARSSYGYGGSQDMMSPAAAAGSPGSATHSPPLSPGVPPQLGERPQTASYALCDSPSGLLAFVLDAIRPPTLGMASRSPYAASDRSEGSSPALTRQSSSPNSAAASAPTTPAPARSPFEPQVMELAGLSTVWTPTTIINWAMVYWLPGPEVAMRWLVNSAALLPSLWLSYSNVPLGITHFRDPIMPSTGTGQAPPQWCEAYHRVAMLTRREGRVRHAAWERPAEVVMDIRQLAALVFGGVVV</sequence>
<gene>
    <name evidence="5" type="ORF">LTR78_000249</name>
</gene>
<dbReference type="PANTHER" id="PTHR21661:SF71">
    <property type="entry name" value="EPOXIDE HYDROLASE N-TERMINAL DOMAIN-CONTAINING PROTEIN"/>
    <property type="match status" value="1"/>
</dbReference>
<feature type="compositionally biased region" description="Low complexity" evidence="3">
    <location>
        <begin position="325"/>
        <end position="345"/>
    </location>
</feature>
<keyword evidence="6" id="KW-1185">Reference proteome</keyword>
<dbReference type="EMBL" id="JAUTXT010000001">
    <property type="protein sequence ID" value="KAK3679873.1"/>
    <property type="molecule type" value="Genomic_DNA"/>
</dbReference>
<feature type="domain" description="Epoxide hydrolase N-terminal" evidence="4">
    <location>
        <begin position="19"/>
        <end position="127"/>
    </location>
</feature>
<protein>
    <recommendedName>
        <fullName evidence="4">Epoxide hydrolase N-terminal domain-containing protein</fullName>
    </recommendedName>
</protein>
<proteinExistence type="inferred from homology"/>
<comment type="caution">
    <text evidence="5">The sequence shown here is derived from an EMBL/GenBank/DDBJ whole genome shotgun (WGS) entry which is preliminary data.</text>
</comment>
<dbReference type="AlphaFoldDB" id="A0AAE0WXM8"/>
<feature type="region of interest" description="Disordered" evidence="3">
    <location>
        <begin position="245"/>
        <end position="272"/>
    </location>
</feature>
<comment type="similarity">
    <text evidence="1">Belongs to the peptidase S33 family.</text>
</comment>
<dbReference type="PIRSF" id="PIRSF001112">
    <property type="entry name" value="Epoxide_hydrolase"/>
    <property type="match status" value="1"/>
</dbReference>